<evidence type="ECO:0000256" key="1">
    <source>
        <dbReference type="SAM" id="MobiDB-lite"/>
    </source>
</evidence>
<sequence length="733" mass="82014">MASNDEQTIHPSHCEHPRDGFNALQFSVAIYTPSSSPSSQFGEEEDDDSDPNRDRDHDGDQGEYQSEYQGEDGDFLVQPIEVCFHDTFIPTLEPISLHFETRDTLIYYQRQPQLPQPTPPCFVIKSSRPIRLVPSSRTAAPRLDTKVRCSYALVLSGIACALAITAVLACIPTVRYFAHLHLGSFRQSICSDLGPVSKSKNFARVSLAPDTVHTTAWVPHIPGILAAAYRWAQIPRRLVSLGHPLEPADDDSFISRDRSQDAAIVANFSLEAPLEYASNLTKRLTAAVLQSHPNIARTNRALLAAIQYNELGALNAALGAVQVWDRLRLDTSLEWGWLVHNDVLLLESRLHHLLQTDSTSDTDANEANKLFFPAPDGSAQDLALHRSRLFQDDDGTLLLDVIPPTIARTISLLRISFTRSIADSDVCSFFRECHSPQMADVQFHPVCEMLSLLPRPDGRQRALAFLRAWYKADHLGREESRAPPHESYPNEPALISLMRHLGALGSYIDSLLELLPEDDENATRVKEHAERLNPWWSRARSKTQTWAGNHPKEGSDRLSREIARLRLGFIHAQEVAAVGAISEAQRTCDQLQEHLDGAKQLLDGRGWLRVSNSGRVVTHGQIQPLGQFMGELVAFRTQLDVHNLGLSRVLRRIKLAEMRYVKQAKARRPEATVTVYDDGRPPKPGPPTFGYRDAVKESLLAKGDRFALQALDEDDVDEDLNTIEVIEAETMRR</sequence>
<gene>
    <name evidence="3" type="ORF">GQ607_015223</name>
</gene>
<keyword evidence="4" id="KW-1185">Reference proteome</keyword>
<keyword evidence="2" id="KW-1133">Transmembrane helix</keyword>
<protein>
    <submittedName>
        <fullName evidence="3">Uncharacterized protein</fullName>
    </submittedName>
</protein>
<feature type="compositionally biased region" description="Polar residues" evidence="1">
    <location>
        <begin position="32"/>
        <end position="41"/>
    </location>
</feature>
<accession>A0A8H3W091</accession>
<evidence type="ECO:0000313" key="3">
    <source>
        <dbReference type="EMBL" id="KAF0317550.1"/>
    </source>
</evidence>
<keyword evidence="2" id="KW-0812">Transmembrane</keyword>
<dbReference type="AlphaFoldDB" id="A0A8H3W091"/>
<name>A0A8H3W091_9PEZI</name>
<feature type="region of interest" description="Disordered" evidence="1">
    <location>
        <begin position="32"/>
        <end position="67"/>
    </location>
</feature>
<dbReference type="Proteomes" id="UP000434172">
    <property type="component" value="Unassembled WGS sequence"/>
</dbReference>
<evidence type="ECO:0000313" key="4">
    <source>
        <dbReference type="Proteomes" id="UP000434172"/>
    </source>
</evidence>
<feature type="transmembrane region" description="Helical" evidence="2">
    <location>
        <begin position="151"/>
        <end position="178"/>
    </location>
</feature>
<feature type="compositionally biased region" description="Basic and acidic residues" evidence="1">
    <location>
        <begin position="50"/>
        <end position="60"/>
    </location>
</feature>
<keyword evidence="2" id="KW-0472">Membrane</keyword>
<reference evidence="3 4" key="1">
    <citation type="submission" date="2019-12" db="EMBL/GenBank/DDBJ databases">
        <title>A genome sequence resource for the geographically widespread anthracnose pathogen Colletotrichum asianum.</title>
        <authorList>
            <person name="Meng Y."/>
        </authorList>
    </citation>
    <scope>NUCLEOTIDE SEQUENCE [LARGE SCALE GENOMIC DNA]</scope>
    <source>
        <strain evidence="3 4">ICMP 18580</strain>
    </source>
</reference>
<proteinExistence type="predicted"/>
<dbReference type="OrthoDB" id="4843603at2759"/>
<comment type="caution">
    <text evidence="3">The sequence shown here is derived from an EMBL/GenBank/DDBJ whole genome shotgun (WGS) entry which is preliminary data.</text>
</comment>
<organism evidence="3 4">
    <name type="scientific">Colletotrichum asianum</name>
    <dbReference type="NCBI Taxonomy" id="702518"/>
    <lineage>
        <taxon>Eukaryota</taxon>
        <taxon>Fungi</taxon>
        <taxon>Dikarya</taxon>
        <taxon>Ascomycota</taxon>
        <taxon>Pezizomycotina</taxon>
        <taxon>Sordariomycetes</taxon>
        <taxon>Hypocreomycetidae</taxon>
        <taxon>Glomerellales</taxon>
        <taxon>Glomerellaceae</taxon>
        <taxon>Colletotrichum</taxon>
        <taxon>Colletotrichum gloeosporioides species complex</taxon>
    </lineage>
</organism>
<evidence type="ECO:0000256" key="2">
    <source>
        <dbReference type="SAM" id="Phobius"/>
    </source>
</evidence>
<dbReference type="EMBL" id="WOWK01000128">
    <property type="protein sequence ID" value="KAF0317550.1"/>
    <property type="molecule type" value="Genomic_DNA"/>
</dbReference>